<comment type="similarity">
    <text evidence="10">In the C-terminal section; belongs to the DAO family.</text>
</comment>
<dbReference type="InterPro" id="IPR047785">
    <property type="entry name" value="tRNA_MNMC2"/>
</dbReference>
<evidence type="ECO:0000259" key="12">
    <source>
        <dbReference type="Pfam" id="PF05430"/>
    </source>
</evidence>
<evidence type="ECO:0000256" key="4">
    <source>
        <dbReference type="ARBA" id="ARBA00022679"/>
    </source>
</evidence>
<dbReference type="Pfam" id="PF05430">
    <property type="entry name" value="Methyltransf_30"/>
    <property type="match status" value="1"/>
</dbReference>
<dbReference type="SUPFAM" id="SSF51905">
    <property type="entry name" value="FAD/NAD(P)-binding domain"/>
    <property type="match status" value="1"/>
</dbReference>
<evidence type="ECO:0000259" key="11">
    <source>
        <dbReference type="Pfam" id="PF01266"/>
    </source>
</evidence>
<gene>
    <name evidence="10" type="primary">mnmC</name>
    <name evidence="13" type="ordered locus">Dtpsy_1926</name>
</gene>
<feature type="domain" description="FAD dependent oxidoreductase" evidence="11">
    <location>
        <begin position="251"/>
        <end position="612"/>
    </location>
</feature>
<dbReference type="RefSeq" id="WP_015913439.1">
    <property type="nucleotide sequence ID" value="NC_011992.1"/>
</dbReference>
<dbReference type="Proteomes" id="UP000000450">
    <property type="component" value="Chromosome"/>
</dbReference>
<dbReference type="HAMAP" id="MF_01102">
    <property type="entry name" value="MnmC"/>
    <property type="match status" value="1"/>
</dbReference>
<comment type="function">
    <text evidence="10">Catalyzes the last two steps in the biosynthesis of 5-methylaminomethyl-2-thiouridine (mnm(5)s(2)U) at the wobble position (U34) in tRNA. Catalyzes the FAD-dependent demodification of cmnm(5)s(2)U34 to nm(5)s(2)U34, followed by the transfer of a methyl group from S-adenosyl-L-methionine to nm(5)s(2)U34, to form mnm(5)s(2)U34.</text>
</comment>
<evidence type="ECO:0000256" key="1">
    <source>
        <dbReference type="ARBA" id="ARBA00022490"/>
    </source>
</evidence>
<keyword evidence="5 10" id="KW-0949">S-adenosyl-L-methionine</keyword>
<dbReference type="GO" id="GO:0002097">
    <property type="term" value="P:tRNA wobble base modification"/>
    <property type="evidence" value="ECO:0007669"/>
    <property type="project" value="UniProtKB-UniRule"/>
</dbReference>
<dbReference type="EMBL" id="CP001392">
    <property type="protein sequence ID" value="ACM33382.1"/>
    <property type="molecule type" value="Genomic_DNA"/>
</dbReference>
<dbReference type="InterPro" id="IPR008471">
    <property type="entry name" value="MnmC-like_methylTransf"/>
</dbReference>
<dbReference type="InterPro" id="IPR036188">
    <property type="entry name" value="FAD/NAD-bd_sf"/>
</dbReference>
<dbReference type="KEGG" id="dia:Dtpsy_1926"/>
<feature type="region of interest" description="tRNA (mnm(5)s(2)U34)-methyltransferase" evidence="10">
    <location>
        <begin position="1"/>
        <end position="228"/>
    </location>
</feature>
<keyword evidence="9 10" id="KW-0511">Multifunctional enzyme</keyword>
<keyword evidence="8 10" id="KW-0560">Oxidoreductase</keyword>
<name>A0A9J9QBH4_ACIET</name>
<dbReference type="EC" id="1.5.-.-" evidence="10"/>
<evidence type="ECO:0000256" key="8">
    <source>
        <dbReference type="ARBA" id="ARBA00023002"/>
    </source>
</evidence>
<dbReference type="InterPro" id="IPR017610">
    <property type="entry name" value="tRNA_S-uridine_synth_MnmC_C"/>
</dbReference>
<comment type="catalytic activity">
    <reaction evidence="10">
        <text>5-aminomethyl-2-thiouridine(34) in tRNA + S-adenosyl-L-methionine = 5-methylaminomethyl-2-thiouridine(34) in tRNA + S-adenosyl-L-homocysteine + H(+)</text>
        <dbReference type="Rhea" id="RHEA:19569"/>
        <dbReference type="Rhea" id="RHEA-COMP:10195"/>
        <dbReference type="Rhea" id="RHEA-COMP:10197"/>
        <dbReference type="ChEBI" id="CHEBI:15378"/>
        <dbReference type="ChEBI" id="CHEBI:57856"/>
        <dbReference type="ChEBI" id="CHEBI:59789"/>
        <dbReference type="ChEBI" id="CHEBI:74454"/>
        <dbReference type="ChEBI" id="CHEBI:74455"/>
        <dbReference type="EC" id="2.1.1.61"/>
    </reaction>
</comment>
<keyword evidence="14" id="KW-1185">Reference proteome</keyword>
<dbReference type="NCBIfam" id="NF033855">
    <property type="entry name" value="tRNA_MNMC2"/>
    <property type="match status" value="1"/>
</dbReference>
<dbReference type="GO" id="GO:0005737">
    <property type="term" value="C:cytoplasm"/>
    <property type="evidence" value="ECO:0007669"/>
    <property type="project" value="UniProtKB-SubCell"/>
</dbReference>
<comment type="subcellular location">
    <subcellularLocation>
        <location evidence="10">Cytoplasm</location>
    </subcellularLocation>
</comment>
<evidence type="ECO:0000256" key="2">
    <source>
        <dbReference type="ARBA" id="ARBA00022603"/>
    </source>
</evidence>
<evidence type="ECO:0000256" key="9">
    <source>
        <dbReference type="ARBA" id="ARBA00023268"/>
    </source>
</evidence>
<evidence type="ECO:0000313" key="14">
    <source>
        <dbReference type="Proteomes" id="UP000000450"/>
    </source>
</evidence>
<sequence length="639" mass="68586">MSEPIEWLEDGTPYSPRFSDRYHSEQGGLEQARGTFLAGCGLPQAWQNQPQWRVLETGFGLGLNFLVTWAAWRADPHRPQRLHFVSCEAWPVSAADLLRAAPIDSTLQSLAQQLAAQYWGLLPGVHRLSFDGGQVLLTLYIGDAQALLRQQQPTADSVYLDGFDPQHNPQMWDIHTLKAVARCCRRGTRLATWTVARGVRDGLVQCGFEVQKVPGVRPKRDNLQATYAPRWEPRAGQPVLPDATVAAPARCLVVGAGLAGAAVAASLAHRGWQVQVLDQADHPAAGASGLPAGVFAPNVSQDDNLISRLSRAGVRTTLNTLAQLPAETRGTDWSVCGTLEHRVDGTTGLAWSDGPGLDWSRPATPAQLQANGLSADTVACWHEHAGWVRPPQLIAHLLNDPAIHWRGSAAVAELRRTTVDGQPLWQALDAEGRVLAEAELAVVCAGHHTGPLTHAHWPMNPLRGQLAWGLHAQAPAGAPWPPQPVNGNGNLVPRVPLQGGAGWVLGSTFERLKTALPPSPDDQAKGLATNQAKLHALLPPLGVAMDAAFTQAVTAPDGPVRTWAAVRCGALDRRPIVGPVDSVRQPGLWLCTAMGARGLTLSLLCGELIAARLHSEPLPLDAPLARALSSERWLGYEPQ</sequence>
<dbReference type="InterPro" id="IPR006076">
    <property type="entry name" value="FAD-dep_OxRdtase"/>
</dbReference>
<keyword evidence="6 10" id="KW-0819">tRNA processing</keyword>
<dbReference type="EC" id="2.1.1.61" evidence="10"/>
<evidence type="ECO:0000256" key="3">
    <source>
        <dbReference type="ARBA" id="ARBA00022630"/>
    </source>
</evidence>
<evidence type="ECO:0000256" key="5">
    <source>
        <dbReference type="ARBA" id="ARBA00022691"/>
    </source>
</evidence>
<feature type="region of interest" description="FAD-dependent cmnm(5)s(2)U34 oxidoreductase" evidence="10">
    <location>
        <begin position="254"/>
        <end position="639"/>
    </location>
</feature>
<evidence type="ECO:0000313" key="13">
    <source>
        <dbReference type="EMBL" id="ACM33382.1"/>
    </source>
</evidence>
<dbReference type="GO" id="GO:0032259">
    <property type="term" value="P:methylation"/>
    <property type="evidence" value="ECO:0007669"/>
    <property type="project" value="UniProtKB-KW"/>
</dbReference>
<dbReference type="GO" id="GO:0050660">
    <property type="term" value="F:flavin adenine dinucleotide binding"/>
    <property type="evidence" value="ECO:0007669"/>
    <property type="project" value="UniProtKB-UniRule"/>
</dbReference>
<dbReference type="InterPro" id="IPR029063">
    <property type="entry name" value="SAM-dependent_MTases_sf"/>
</dbReference>
<feature type="domain" description="MnmC-like methyltransferase" evidence="12">
    <location>
        <begin position="107"/>
        <end position="226"/>
    </location>
</feature>
<comment type="cofactor">
    <cofactor evidence="10">
        <name>FAD</name>
        <dbReference type="ChEBI" id="CHEBI:57692"/>
    </cofactor>
</comment>
<dbReference type="InterPro" id="IPR023032">
    <property type="entry name" value="tRNA_MAMT_biosynth_bifunc_MnmC"/>
</dbReference>
<dbReference type="GO" id="GO:0004808">
    <property type="term" value="F:tRNA (5-methylaminomethyl-2-thiouridylate)(34)-methyltransferase activity"/>
    <property type="evidence" value="ECO:0007669"/>
    <property type="project" value="UniProtKB-EC"/>
</dbReference>
<evidence type="ECO:0000256" key="7">
    <source>
        <dbReference type="ARBA" id="ARBA00022827"/>
    </source>
</evidence>
<dbReference type="Gene3D" id="3.30.9.10">
    <property type="entry name" value="D-Amino Acid Oxidase, subunit A, domain 2"/>
    <property type="match status" value="1"/>
</dbReference>
<keyword evidence="4 10" id="KW-0808">Transferase</keyword>
<reference evidence="13 14" key="1">
    <citation type="journal article" date="2010" name="J. Bacteriol.">
        <title>Completed genome sequence of the anaerobic iron-oxidizing bacterium Acidovorax ebreus strain TPSY.</title>
        <authorList>
            <person name="Byrne-Bailey K.G."/>
            <person name="Weber K.A."/>
            <person name="Chair A.H."/>
            <person name="Bose S."/>
            <person name="Knox T."/>
            <person name="Spanbauer T.L."/>
            <person name="Chertkov O."/>
            <person name="Coates J.D."/>
        </authorList>
    </citation>
    <scope>NUCLEOTIDE SEQUENCE [LARGE SCALE GENOMIC DNA]</scope>
    <source>
        <strain evidence="13 14">TPSY</strain>
    </source>
</reference>
<dbReference type="PANTHER" id="PTHR13847:SF283">
    <property type="entry name" value="TRNA 5-METHYLAMINOMETHYL-2-THIOURIDINE BIOSYNTHESIS BIFUNCTIONAL PROTEIN MNMC"/>
    <property type="match status" value="1"/>
</dbReference>
<keyword evidence="2 10" id="KW-0489">Methyltransferase</keyword>
<organism evidence="13 14">
    <name type="scientific">Acidovorax ebreus (strain TPSY)</name>
    <name type="common">Diaphorobacter sp. (strain TPSY)</name>
    <dbReference type="NCBI Taxonomy" id="535289"/>
    <lineage>
        <taxon>Bacteria</taxon>
        <taxon>Pseudomonadati</taxon>
        <taxon>Pseudomonadota</taxon>
        <taxon>Betaproteobacteria</taxon>
        <taxon>Burkholderiales</taxon>
        <taxon>Comamonadaceae</taxon>
        <taxon>Diaphorobacter</taxon>
    </lineage>
</organism>
<protein>
    <recommendedName>
        <fullName evidence="10">tRNA 5-methylaminomethyl-2-thiouridine biosynthesis bifunctional protein MnmC</fullName>
        <shortName evidence="10">tRNA mnm(5)s(2)U biosynthesis bifunctional protein</shortName>
    </recommendedName>
    <domain>
        <recommendedName>
            <fullName evidence="10">tRNA (mnm(5)s(2)U34)-methyltransferase</fullName>
            <ecNumber evidence="10">2.1.1.61</ecNumber>
        </recommendedName>
    </domain>
    <domain>
        <recommendedName>
            <fullName evidence="10">FAD-dependent cmnm(5)s(2)U34 oxidoreductase</fullName>
            <ecNumber evidence="10">1.5.-.-</ecNumber>
        </recommendedName>
    </domain>
</protein>
<dbReference type="GO" id="GO:0016645">
    <property type="term" value="F:oxidoreductase activity, acting on the CH-NH group of donors"/>
    <property type="evidence" value="ECO:0007669"/>
    <property type="project" value="InterPro"/>
</dbReference>
<dbReference type="Pfam" id="PF01266">
    <property type="entry name" value="DAO"/>
    <property type="match status" value="1"/>
</dbReference>
<evidence type="ECO:0000256" key="6">
    <source>
        <dbReference type="ARBA" id="ARBA00022694"/>
    </source>
</evidence>
<dbReference type="Gene3D" id="3.50.50.60">
    <property type="entry name" value="FAD/NAD(P)-binding domain"/>
    <property type="match status" value="1"/>
</dbReference>
<keyword evidence="7 10" id="KW-0274">FAD</keyword>
<proteinExistence type="inferred from homology"/>
<comment type="similarity">
    <text evidence="10">In the N-terminal section; belongs to the methyltransferase superfamily. tRNA (mnm(5)s(2)U34)-methyltransferase family.</text>
</comment>
<dbReference type="Gene3D" id="3.40.50.150">
    <property type="entry name" value="Vaccinia Virus protein VP39"/>
    <property type="match status" value="1"/>
</dbReference>
<keyword evidence="1 10" id="KW-0963">Cytoplasm</keyword>
<dbReference type="PANTHER" id="PTHR13847">
    <property type="entry name" value="SARCOSINE DEHYDROGENASE-RELATED"/>
    <property type="match status" value="1"/>
</dbReference>
<keyword evidence="3 10" id="KW-0285">Flavoprotein</keyword>
<evidence type="ECO:0000256" key="10">
    <source>
        <dbReference type="HAMAP-Rule" id="MF_01102"/>
    </source>
</evidence>
<accession>A0A9J9QBH4</accession>
<dbReference type="NCBIfam" id="TIGR03197">
    <property type="entry name" value="MnmC_Cterm"/>
    <property type="match status" value="1"/>
</dbReference>
<dbReference type="AlphaFoldDB" id="A0A9J9QBH4"/>